<name>A0ABR2WSR2_9FUNG</name>
<evidence type="ECO:0000313" key="2">
    <source>
        <dbReference type="Proteomes" id="UP001479436"/>
    </source>
</evidence>
<dbReference type="Proteomes" id="UP001479436">
    <property type="component" value="Unassembled WGS sequence"/>
</dbReference>
<accession>A0ABR2WSR2</accession>
<protein>
    <submittedName>
        <fullName evidence="1">Uncharacterized protein</fullName>
    </submittedName>
</protein>
<sequence length="94" mass="10966">MTTFKISNLIPVRFSKSNKNCSRCEGRHPCTQCKESYDELDSFLTTCRELQYQSQRVNVTPKKQLQMELAKFAGLFKKPSYQRYGDQDFVPSTI</sequence>
<dbReference type="EMBL" id="JASJQH010000404">
    <property type="protein sequence ID" value="KAK9764569.1"/>
    <property type="molecule type" value="Genomic_DNA"/>
</dbReference>
<organism evidence="1 2">
    <name type="scientific">Basidiobolus ranarum</name>
    <dbReference type="NCBI Taxonomy" id="34480"/>
    <lineage>
        <taxon>Eukaryota</taxon>
        <taxon>Fungi</taxon>
        <taxon>Fungi incertae sedis</taxon>
        <taxon>Zoopagomycota</taxon>
        <taxon>Entomophthoromycotina</taxon>
        <taxon>Basidiobolomycetes</taxon>
        <taxon>Basidiobolales</taxon>
        <taxon>Basidiobolaceae</taxon>
        <taxon>Basidiobolus</taxon>
    </lineage>
</organism>
<gene>
    <name evidence="1" type="ORF">K7432_007818</name>
</gene>
<keyword evidence="2" id="KW-1185">Reference proteome</keyword>
<comment type="caution">
    <text evidence="1">The sequence shown here is derived from an EMBL/GenBank/DDBJ whole genome shotgun (WGS) entry which is preliminary data.</text>
</comment>
<proteinExistence type="predicted"/>
<reference evidence="1 2" key="1">
    <citation type="submission" date="2023-04" db="EMBL/GenBank/DDBJ databases">
        <title>Genome of Basidiobolus ranarum AG-B5.</title>
        <authorList>
            <person name="Stajich J.E."/>
            <person name="Carter-House D."/>
            <person name="Gryganskyi A."/>
        </authorList>
    </citation>
    <scope>NUCLEOTIDE SEQUENCE [LARGE SCALE GENOMIC DNA]</scope>
    <source>
        <strain evidence="1 2">AG-B5</strain>
    </source>
</reference>
<evidence type="ECO:0000313" key="1">
    <source>
        <dbReference type="EMBL" id="KAK9764569.1"/>
    </source>
</evidence>